<dbReference type="Pfam" id="PF20584">
    <property type="entry name" value="DUF6787"/>
    <property type="match status" value="1"/>
</dbReference>
<keyword evidence="1" id="KW-1133">Transmembrane helix</keyword>
<evidence type="ECO:0000259" key="2">
    <source>
        <dbReference type="Pfam" id="PF20584"/>
    </source>
</evidence>
<dbReference type="Proteomes" id="UP001200642">
    <property type="component" value="Unassembled WGS sequence"/>
</dbReference>
<evidence type="ECO:0000256" key="1">
    <source>
        <dbReference type="SAM" id="Phobius"/>
    </source>
</evidence>
<evidence type="ECO:0000313" key="4">
    <source>
        <dbReference type="Proteomes" id="UP001200642"/>
    </source>
</evidence>
<evidence type="ECO:0000313" key="3">
    <source>
        <dbReference type="EMBL" id="MCG2461993.1"/>
    </source>
</evidence>
<keyword evidence="3" id="KW-0808">Transferase</keyword>
<feature type="transmembrane region" description="Helical" evidence="1">
    <location>
        <begin position="57"/>
        <end position="81"/>
    </location>
</feature>
<dbReference type="RefSeq" id="WP_317903135.1">
    <property type="nucleotide sequence ID" value="NZ_JAIRBC010000023.1"/>
</dbReference>
<keyword evidence="1" id="KW-0812">Transmembrane</keyword>
<protein>
    <submittedName>
        <fullName evidence="3">Diacylglyceryl transferase</fullName>
    </submittedName>
</protein>
<proteinExistence type="predicted"/>
<dbReference type="InterPro" id="IPR046714">
    <property type="entry name" value="DUF6787"/>
</dbReference>
<organism evidence="3 4">
    <name type="scientific">Cerina litoralis</name>
    <dbReference type="NCBI Taxonomy" id="2874477"/>
    <lineage>
        <taxon>Bacteria</taxon>
        <taxon>Pseudomonadati</taxon>
        <taxon>Bacteroidota</taxon>
        <taxon>Flavobacteriia</taxon>
        <taxon>Flavobacteriales</taxon>
        <taxon>Flavobacteriaceae</taxon>
        <taxon>Cerina</taxon>
    </lineage>
</organism>
<gene>
    <name evidence="3" type="ORF">K8352_14635</name>
</gene>
<feature type="domain" description="DUF6787" evidence="2">
    <location>
        <begin position="18"/>
        <end position="102"/>
    </location>
</feature>
<name>A0AAE3EW70_9FLAO</name>
<reference evidence="3" key="1">
    <citation type="submission" date="2023-02" db="EMBL/GenBank/DDBJ databases">
        <title>Genome of Flavobacteriaceae gen. nov. sp. strain F89.</title>
        <authorList>
            <person name="Wang Y."/>
        </authorList>
    </citation>
    <scope>NUCLEOTIDE SEQUENCE</scope>
    <source>
        <strain evidence="3">F89</strain>
    </source>
</reference>
<dbReference type="GO" id="GO:0016740">
    <property type="term" value="F:transferase activity"/>
    <property type="evidence" value="ECO:0007669"/>
    <property type="project" value="UniProtKB-KW"/>
</dbReference>
<keyword evidence="4" id="KW-1185">Reference proteome</keyword>
<comment type="caution">
    <text evidence="3">The sequence shown here is derived from an EMBL/GenBank/DDBJ whole genome shotgun (WGS) entry which is preliminary data.</text>
</comment>
<keyword evidence="1" id="KW-0472">Membrane</keyword>
<sequence length="122" mass="14666">MKKLKQRWGLDSNFQIFIILVVFALTGSSSVKLARPILDFFGFTRTLFPEDWHYGFLYWTIRILIIFPLYQVLLIAFGWIFGQFRFFWAFEKKMMERMGLGFLYKLFILFLTPSLPSIWLTL</sequence>
<dbReference type="EMBL" id="JAIRBC010000023">
    <property type="protein sequence ID" value="MCG2461993.1"/>
    <property type="molecule type" value="Genomic_DNA"/>
</dbReference>
<feature type="transmembrane region" description="Helical" evidence="1">
    <location>
        <begin position="102"/>
        <end position="120"/>
    </location>
</feature>
<accession>A0AAE3EW70</accession>
<dbReference type="AlphaFoldDB" id="A0AAE3EW70"/>